<organism evidence="3">
    <name type="scientific">freshwater metagenome</name>
    <dbReference type="NCBI Taxonomy" id="449393"/>
    <lineage>
        <taxon>unclassified sequences</taxon>
        <taxon>metagenomes</taxon>
        <taxon>ecological metagenomes</taxon>
    </lineage>
</organism>
<dbReference type="InterPro" id="IPR036366">
    <property type="entry name" value="PGBDSf"/>
</dbReference>
<feature type="region of interest" description="Disordered" evidence="1">
    <location>
        <begin position="285"/>
        <end position="311"/>
    </location>
</feature>
<sequence>MTALQELLNRVGIAVPVTGNYATETTKAVQHFQFAAQIAVSGVASTGTIKALVLSARGPRSVDSSGGANVGSDPSVTKKLGKRLPVVVGMSGRDVRELQTYLRRAGDKHAPVPNGEFGPQTAAAVKRFEAKQKRAVDGVADAGDVYTLRTAVGQDASPGGSGDPSAGDIPTSLAPGDKAHVTKSGIAIAPENAPIEVQKVIAAGNKIAYKPYLWGGGHGKWEDSGYDCSGSVSYALRGAKLLSSPEASYGFFGYGKAGKGEWITIYTNSGHMYMTVAGIRFDTSGRGSNGSRWQSEMRSSSGFQIRHPSGL</sequence>
<name>A0A6J5YVX9_9ZZZZ</name>
<feature type="compositionally biased region" description="Polar residues" evidence="1">
    <location>
        <begin position="285"/>
        <end position="303"/>
    </location>
</feature>
<feature type="domain" description="Peptidoglycan binding-like" evidence="2">
    <location>
        <begin position="91"/>
        <end position="142"/>
    </location>
</feature>
<accession>A0A6J5YVX9</accession>
<dbReference type="Gene3D" id="3.90.1720.10">
    <property type="entry name" value="endopeptidase domain like (from Nostoc punctiforme)"/>
    <property type="match status" value="1"/>
</dbReference>
<proteinExistence type="predicted"/>
<evidence type="ECO:0000313" key="3">
    <source>
        <dbReference type="EMBL" id="CAB4334625.1"/>
    </source>
</evidence>
<reference evidence="3" key="1">
    <citation type="submission" date="2020-05" db="EMBL/GenBank/DDBJ databases">
        <authorList>
            <person name="Chiriac C."/>
            <person name="Salcher M."/>
            <person name="Ghai R."/>
            <person name="Kavagutti S V."/>
        </authorList>
    </citation>
    <scope>NUCLEOTIDE SEQUENCE</scope>
</reference>
<dbReference type="InterPro" id="IPR036365">
    <property type="entry name" value="PGBD-like_sf"/>
</dbReference>
<evidence type="ECO:0000256" key="1">
    <source>
        <dbReference type="SAM" id="MobiDB-lite"/>
    </source>
</evidence>
<dbReference type="SUPFAM" id="SSF54001">
    <property type="entry name" value="Cysteine proteinases"/>
    <property type="match status" value="1"/>
</dbReference>
<feature type="compositionally biased region" description="Low complexity" evidence="1">
    <location>
        <begin position="155"/>
        <end position="168"/>
    </location>
</feature>
<gene>
    <name evidence="3" type="ORF">UFOPK3522_00089</name>
</gene>
<protein>
    <submittedName>
        <fullName evidence="3">Unannotated protein</fullName>
    </submittedName>
</protein>
<feature type="region of interest" description="Disordered" evidence="1">
    <location>
        <begin position="152"/>
        <end position="175"/>
    </location>
</feature>
<dbReference type="Gene3D" id="1.10.101.10">
    <property type="entry name" value="PGBD-like superfamily/PGBD"/>
    <property type="match status" value="2"/>
</dbReference>
<dbReference type="Pfam" id="PF01471">
    <property type="entry name" value="PG_binding_1"/>
    <property type="match status" value="2"/>
</dbReference>
<evidence type="ECO:0000259" key="2">
    <source>
        <dbReference type="Pfam" id="PF01471"/>
    </source>
</evidence>
<dbReference type="AlphaFoldDB" id="A0A6J5YVX9"/>
<dbReference type="SUPFAM" id="SSF47090">
    <property type="entry name" value="PGBD-like"/>
    <property type="match status" value="2"/>
</dbReference>
<dbReference type="InterPro" id="IPR002477">
    <property type="entry name" value="Peptidoglycan-bd-like"/>
</dbReference>
<dbReference type="InterPro" id="IPR038765">
    <property type="entry name" value="Papain-like_cys_pep_sf"/>
</dbReference>
<feature type="domain" description="Peptidoglycan binding-like" evidence="2">
    <location>
        <begin position="2"/>
        <end position="52"/>
    </location>
</feature>
<dbReference type="EMBL" id="CAESAO010000004">
    <property type="protein sequence ID" value="CAB4334625.1"/>
    <property type="molecule type" value="Genomic_DNA"/>
</dbReference>